<name>A0AAP0NMF9_9MAGN</name>
<dbReference type="SUPFAM" id="SSF46689">
    <property type="entry name" value="Homeodomain-like"/>
    <property type="match status" value="1"/>
</dbReference>
<feature type="domain" description="Myb-like" evidence="2">
    <location>
        <begin position="195"/>
        <end position="248"/>
    </location>
</feature>
<dbReference type="Pfam" id="PF00249">
    <property type="entry name" value="Myb_DNA-binding"/>
    <property type="match status" value="1"/>
</dbReference>
<dbReference type="SMART" id="SM00717">
    <property type="entry name" value="SANT"/>
    <property type="match status" value="1"/>
</dbReference>
<dbReference type="Proteomes" id="UP001419268">
    <property type="component" value="Unassembled WGS sequence"/>
</dbReference>
<dbReference type="CDD" id="cd11660">
    <property type="entry name" value="SANT_TRF"/>
    <property type="match status" value="1"/>
</dbReference>
<evidence type="ECO:0000259" key="3">
    <source>
        <dbReference type="PROSITE" id="PS51294"/>
    </source>
</evidence>
<dbReference type="PROSITE" id="PS50090">
    <property type="entry name" value="MYB_LIKE"/>
    <property type="match status" value="1"/>
</dbReference>
<dbReference type="PANTHER" id="PTHR47206">
    <property type="entry name" value="HOMEODOMAIN-LIKE SUPERFAMILY PROTEIN"/>
    <property type="match status" value="1"/>
</dbReference>
<dbReference type="Gene3D" id="1.10.10.60">
    <property type="entry name" value="Homeodomain-like"/>
    <property type="match status" value="1"/>
</dbReference>
<evidence type="ECO:0000259" key="2">
    <source>
        <dbReference type="PROSITE" id="PS50090"/>
    </source>
</evidence>
<feature type="compositionally biased region" description="Basic and acidic residues" evidence="1">
    <location>
        <begin position="602"/>
        <end position="613"/>
    </location>
</feature>
<feature type="region of interest" description="Disordered" evidence="1">
    <location>
        <begin position="453"/>
        <end position="524"/>
    </location>
</feature>
<dbReference type="PANTHER" id="PTHR47206:SF1">
    <property type="entry name" value="HOMEODOMAIN-LIKE SUPERFAMILY PROTEIN"/>
    <property type="match status" value="1"/>
</dbReference>
<dbReference type="InterPro" id="IPR001005">
    <property type="entry name" value="SANT/Myb"/>
</dbReference>
<comment type="caution">
    <text evidence="4">The sequence shown here is derived from an EMBL/GenBank/DDBJ whole genome shotgun (WGS) entry which is preliminary data.</text>
</comment>
<sequence length="627" mass="65633">MAEPKKKKKQKKLFISEEDVAVVLRRYSARTVATLFQEIAQFPEAKIDWNALAKKTATGISSARECQMLWRHLAYRDFLLEKVEDGAEPLDDDSDLESELEAFPSISGEASIEAAACVKVLLASGSSSDPSALNCATVEAPLTINIPNSQSYHGQLACTQGTDITISVSVQKPPLSTVNSVEGLDGNGVAGVSMPARRKRKPWIPEEDMKLIAAVQKHGERNWANIVKTDFKGERTASQLSQRWSNLRKKQKDSNTCGAGNTNNSQLSEELQAARHAFHHAVNMPMGDGLGAARSIGSTYARISMPSISTAVPPAPSDTSADANTPSEVNKKSAISSGVSQPLNQAQPASHHADTTTAIQKGTLSTSPTSRFATKKPSVPVMATVSPDPMIEAAAVAAGARIATPTAAASLLKAAQSKNAVHIRSGGGPLIKASVSGGTLQVASSLAGPRPNIHYIRTGGASTSAPPLPSSSSVPPNSSQACSIPGSSSKPSVAAAAPSLSTTTLNSTEPQTAPVPSSSLPPFGSVEVKNAETIGTQIEGSLREEKYKTTEETKDDGNGCANRLQELNRDDALNVGQTTLLDRTIVTPSKDGGEDNQTLATDKTDGSPKDCEKMVCSPVKGGAGQNP</sequence>
<evidence type="ECO:0000313" key="5">
    <source>
        <dbReference type="Proteomes" id="UP001419268"/>
    </source>
</evidence>
<gene>
    <name evidence="4" type="ORF">Scep_020446</name>
</gene>
<keyword evidence="5" id="KW-1185">Reference proteome</keyword>
<evidence type="ECO:0000256" key="1">
    <source>
        <dbReference type="SAM" id="MobiDB-lite"/>
    </source>
</evidence>
<protein>
    <submittedName>
        <fullName evidence="4">Uncharacterized protein</fullName>
    </submittedName>
</protein>
<feature type="region of interest" description="Disordered" evidence="1">
    <location>
        <begin position="308"/>
        <end position="356"/>
    </location>
</feature>
<feature type="compositionally biased region" description="Polar residues" evidence="1">
    <location>
        <begin position="317"/>
        <end position="348"/>
    </location>
</feature>
<evidence type="ECO:0000313" key="4">
    <source>
        <dbReference type="EMBL" id="KAK9112927.1"/>
    </source>
</evidence>
<feature type="region of interest" description="Disordered" evidence="1">
    <location>
        <begin position="586"/>
        <end position="627"/>
    </location>
</feature>
<dbReference type="EMBL" id="JBBNAG010000008">
    <property type="protein sequence ID" value="KAK9112927.1"/>
    <property type="molecule type" value="Genomic_DNA"/>
</dbReference>
<accession>A0AAP0NMF9</accession>
<dbReference type="PROSITE" id="PS51294">
    <property type="entry name" value="HTH_MYB"/>
    <property type="match status" value="1"/>
</dbReference>
<dbReference type="InterPro" id="IPR017930">
    <property type="entry name" value="Myb_dom"/>
</dbReference>
<dbReference type="InterPro" id="IPR009057">
    <property type="entry name" value="Homeodomain-like_sf"/>
</dbReference>
<proteinExistence type="predicted"/>
<feature type="domain" description="HTH myb-type" evidence="3">
    <location>
        <begin position="197"/>
        <end position="252"/>
    </location>
</feature>
<dbReference type="AlphaFoldDB" id="A0AAP0NMF9"/>
<reference evidence="4 5" key="1">
    <citation type="submission" date="2024-01" db="EMBL/GenBank/DDBJ databases">
        <title>Genome assemblies of Stephania.</title>
        <authorList>
            <person name="Yang L."/>
        </authorList>
    </citation>
    <scope>NUCLEOTIDE SEQUENCE [LARGE SCALE GENOMIC DNA]</scope>
    <source>
        <strain evidence="4">JXDWG</strain>
        <tissue evidence="4">Leaf</tissue>
    </source>
</reference>
<organism evidence="4 5">
    <name type="scientific">Stephania cephalantha</name>
    <dbReference type="NCBI Taxonomy" id="152367"/>
    <lineage>
        <taxon>Eukaryota</taxon>
        <taxon>Viridiplantae</taxon>
        <taxon>Streptophyta</taxon>
        <taxon>Embryophyta</taxon>
        <taxon>Tracheophyta</taxon>
        <taxon>Spermatophyta</taxon>
        <taxon>Magnoliopsida</taxon>
        <taxon>Ranunculales</taxon>
        <taxon>Menispermaceae</taxon>
        <taxon>Menispermoideae</taxon>
        <taxon>Cissampelideae</taxon>
        <taxon>Stephania</taxon>
    </lineage>
</organism>
<feature type="compositionally biased region" description="Low complexity" evidence="1">
    <location>
        <begin position="461"/>
        <end position="510"/>
    </location>
</feature>